<dbReference type="Proteomes" id="UP000061382">
    <property type="component" value="Chromosome"/>
</dbReference>
<evidence type="ECO:0000313" key="2">
    <source>
        <dbReference type="Proteomes" id="UP000061382"/>
    </source>
</evidence>
<dbReference type="PATRIC" id="fig|512763.3.peg.1873"/>
<accession>A0A0P0CX80</accession>
<reference evidence="1 2" key="1">
    <citation type="submission" date="2015-08" db="EMBL/GenBank/DDBJ databases">
        <title>Complete genome sequence of Rufibacter tibetensis strain 1351t, a radiation-resistant bacterium from tibet plateau.</title>
        <authorList>
            <person name="Dai J."/>
        </authorList>
    </citation>
    <scope>NUCLEOTIDE SEQUENCE [LARGE SCALE GENOMIC DNA]</scope>
    <source>
        <strain evidence="1 2">1351</strain>
    </source>
</reference>
<evidence type="ECO:0000313" key="1">
    <source>
        <dbReference type="EMBL" id="ALI99005.1"/>
    </source>
</evidence>
<proteinExistence type="predicted"/>
<gene>
    <name evidence="1" type="ORF">DC20_08495</name>
</gene>
<protein>
    <submittedName>
        <fullName evidence="1">Uncharacterized protein</fullName>
    </submittedName>
</protein>
<dbReference type="EMBL" id="CP012643">
    <property type="protein sequence ID" value="ALI99005.1"/>
    <property type="molecule type" value="Genomic_DNA"/>
</dbReference>
<organism evidence="1 2">
    <name type="scientific">Rufibacter tibetensis</name>
    <dbReference type="NCBI Taxonomy" id="512763"/>
    <lineage>
        <taxon>Bacteria</taxon>
        <taxon>Pseudomonadati</taxon>
        <taxon>Bacteroidota</taxon>
        <taxon>Cytophagia</taxon>
        <taxon>Cytophagales</taxon>
        <taxon>Hymenobacteraceae</taxon>
        <taxon>Rufibacter</taxon>
    </lineage>
</organism>
<dbReference type="STRING" id="512763.DC20_08495"/>
<name>A0A0P0CX80_9BACT</name>
<sequence length="73" mass="8602">MLDRDERRIHKAGRISGTTERIFQNAGENVGTRNLIHFCTALMTNKILFKKKSFYNRYQVGSVEKWEKPADRE</sequence>
<dbReference type="AlphaFoldDB" id="A0A0P0CX80"/>
<dbReference type="KEGG" id="rti:DC20_08495"/>
<keyword evidence="2" id="KW-1185">Reference proteome</keyword>